<dbReference type="InterPro" id="IPR036249">
    <property type="entry name" value="Thioredoxin-like_sf"/>
</dbReference>
<evidence type="ECO:0000313" key="3">
    <source>
        <dbReference type="Proteomes" id="UP000470772"/>
    </source>
</evidence>
<proteinExistence type="predicted"/>
<keyword evidence="1" id="KW-0676">Redox-active center</keyword>
<protein>
    <submittedName>
        <fullName evidence="2">SelT/SelW/SelH family protein</fullName>
    </submittedName>
</protein>
<sequence>MVTTIKIVYCRPCGYLDRALGLARDILSYYQDTQVLLVQGEKGIFDVYLNGRMIFSRYEQKRFPDNMEMLQEISKETGDRVLS</sequence>
<dbReference type="RefSeq" id="WP_156016448.1">
    <property type="nucleotide sequence ID" value="NZ_WGGD01000005.1"/>
</dbReference>
<dbReference type="NCBIfam" id="TIGR02174">
    <property type="entry name" value="CXXU_selWTH"/>
    <property type="match status" value="1"/>
</dbReference>
<keyword evidence="3" id="KW-1185">Reference proteome</keyword>
<dbReference type="AlphaFoldDB" id="A0A6A9QKK2"/>
<dbReference type="Pfam" id="PF10262">
    <property type="entry name" value="Rdx"/>
    <property type="match status" value="1"/>
</dbReference>
<comment type="caution">
    <text evidence="2">The sequence shown here is derived from an EMBL/GenBank/DDBJ whole genome shotgun (WGS) entry which is preliminary data.</text>
</comment>
<accession>A0A6A9QKK2</accession>
<dbReference type="SUPFAM" id="SSF52833">
    <property type="entry name" value="Thioredoxin-like"/>
    <property type="match status" value="1"/>
</dbReference>
<organism evidence="2 3">
    <name type="scientific">Sulfuracidifex metallicus DSM 6482 = JCM 9184</name>
    <dbReference type="NCBI Taxonomy" id="523847"/>
    <lineage>
        <taxon>Archaea</taxon>
        <taxon>Thermoproteota</taxon>
        <taxon>Thermoprotei</taxon>
        <taxon>Sulfolobales</taxon>
        <taxon>Sulfolobaceae</taxon>
        <taxon>Sulfuracidifex</taxon>
    </lineage>
</organism>
<dbReference type="EMBL" id="WGGD01000005">
    <property type="protein sequence ID" value="MUN28810.1"/>
    <property type="molecule type" value="Genomic_DNA"/>
</dbReference>
<name>A0A6A9QKK2_SULME</name>
<dbReference type="InterPro" id="IPR011893">
    <property type="entry name" value="Selenoprotein_Rdx-typ"/>
</dbReference>
<dbReference type="Proteomes" id="UP000470772">
    <property type="component" value="Unassembled WGS sequence"/>
</dbReference>
<dbReference type="Gene3D" id="3.40.30.10">
    <property type="entry name" value="Glutaredoxin"/>
    <property type="match status" value="1"/>
</dbReference>
<evidence type="ECO:0000256" key="1">
    <source>
        <dbReference type="ARBA" id="ARBA00023284"/>
    </source>
</evidence>
<reference evidence="2 3" key="1">
    <citation type="submission" date="2019-10" db="EMBL/GenBank/DDBJ databases">
        <title>Sequencing and Assembly of Multiple Reported Metal-Biooxidizing Members of the Extremely Thermoacidophilic Archaeal Family Sulfolobaceae.</title>
        <authorList>
            <person name="Counts J.A."/>
            <person name="Kelly R.M."/>
        </authorList>
    </citation>
    <scope>NUCLEOTIDE SEQUENCE [LARGE SCALE GENOMIC DNA]</scope>
    <source>
        <strain evidence="2 3">DSM 6482</strain>
    </source>
</reference>
<gene>
    <name evidence="2" type="ORF">GC250_05015</name>
</gene>
<evidence type="ECO:0000313" key="2">
    <source>
        <dbReference type="EMBL" id="MUN28810.1"/>
    </source>
</evidence>